<gene>
    <name evidence="2" type="ORF">LTRI10_LOCUS25474</name>
</gene>
<evidence type="ECO:0000256" key="1">
    <source>
        <dbReference type="SAM" id="MobiDB-lite"/>
    </source>
</evidence>
<protein>
    <submittedName>
        <fullName evidence="2">Uncharacterized protein</fullName>
    </submittedName>
</protein>
<dbReference type="Proteomes" id="UP001497516">
    <property type="component" value="Chromosome 4"/>
</dbReference>
<reference evidence="2 3" key="1">
    <citation type="submission" date="2024-04" db="EMBL/GenBank/DDBJ databases">
        <authorList>
            <person name="Fracassetti M."/>
        </authorList>
    </citation>
    <scope>NUCLEOTIDE SEQUENCE [LARGE SCALE GENOMIC DNA]</scope>
</reference>
<name>A0AAV2EES3_9ROSI</name>
<sequence>MDQILHTPFQFQKLKERTKLNPMLHSMIKSEFPGKKLFVGSVKSQTSRFHETYREASGEMVRLRNERTTGSDAAKSLKD</sequence>
<dbReference type="AlphaFoldDB" id="A0AAV2EES3"/>
<dbReference type="EMBL" id="OZ034817">
    <property type="protein sequence ID" value="CAL1384254.1"/>
    <property type="molecule type" value="Genomic_DNA"/>
</dbReference>
<keyword evidence="3" id="KW-1185">Reference proteome</keyword>
<feature type="region of interest" description="Disordered" evidence="1">
    <location>
        <begin position="60"/>
        <end position="79"/>
    </location>
</feature>
<evidence type="ECO:0000313" key="3">
    <source>
        <dbReference type="Proteomes" id="UP001497516"/>
    </source>
</evidence>
<organism evidence="2 3">
    <name type="scientific">Linum trigynum</name>
    <dbReference type="NCBI Taxonomy" id="586398"/>
    <lineage>
        <taxon>Eukaryota</taxon>
        <taxon>Viridiplantae</taxon>
        <taxon>Streptophyta</taxon>
        <taxon>Embryophyta</taxon>
        <taxon>Tracheophyta</taxon>
        <taxon>Spermatophyta</taxon>
        <taxon>Magnoliopsida</taxon>
        <taxon>eudicotyledons</taxon>
        <taxon>Gunneridae</taxon>
        <taxon>Pentapetalae</taxon>
        <taxon>rosids</taxon>
        <taxon>fabids</taxon>
        <taxon>Malpighiales</taxon>
        <taxon>Linaceae</taxon>
        <taxon>Linum</taxon>
    </lineage>
</organism>
<evidence type="ECO:0000313" key="2">
    <source>
        <dbReference type="EMBL" id="CAL1384254.1"/>
    </source>
</evidence>
<accession>A0AAV2EES3</accession>
<proteinExistence type="predicted"/>